<name>A0A7V4G9A7_9BACT</name>
<evidence type="ECO:0000313" key="1">
    <source>
        <dbReference type="EMBL" id="HGS05696.1"/>
    </source>
</evidence>
<dbReference type="InterPro" id="IPR010921">
    <property type="entry name" value="Trp_repressor/repl_initiator"/>
</dbReference>
<reference evidence="1" key="1">
    <citation type="journal article" date="2020" name="mSystems">
        <title>Genome- and Community-Level Interaction Insights into Carbon Utilization and Element Cycling Functions of Hydrothermarchaeota in Hydrothermal Sediment.</title>
        <authorList>
            <person name="Zhou Z."/>
            <person name="Liu Y."/>
            <person name="Xu W."/>
            <person name="Pan J."/>
            <person name="Luo Z.H."/>
            <person name="Li M."/>
        </authorList>
    </citation>
    <scope>NUCLEOTIDE SEQUENCE [LARGE SCALE GENOMIC DNA]</scope>
    <source>
        <strain evidence="1">SpSt-548</strain>
    </source>
</reference>
<organism evidence="1">
    <name type="scientific">Desulfobacca acetoxidans</name>
    <dbReference type="NCBI Taxonomy" id="60893"/>
    <lineage>
        <taxon>Bacteria</taxon>
        <taxon>Pseudomonadati</taxon>
        <taxon>Thermodesulfobacteriota</taxon>
        <taxon>Desulfobaccia</taxon>
        <taxon>Desulfobaccales</taxon>
        <taxon>Desulfobaccaceae</taxon>
        <taxon>Desulfobacca</taxon>
    </lineage>
</organism>
<dbReference type="AlphaFoldDB" id="A0A7V4G9A7"/>
<gene>
    <name evidence="1" type="ORF">ENT08_08190</name>
</gene>
<accession>A0A7V4G9A7</accession>
<sequence>MVADGKAKRFSARRKVESVLRLWRGEDLELLSGQLGVTATQLSHWRKQLLKAGEAILQERTSDARELEIARLQYKLSEVIKDPELLQMKSEHLEEGRPLPRRRLRK</sequence>
<proteinExistence type="predicted"/>
<dbReference type="SUPFAM" id="SSF48295">
    <property type="entry name" value="TrpR-like"/>
    <property type="match status" value="1"/>
</dbReference>
<protein>
    <submittedName>
        <fullName evidence="1">Helix-turn-helix domain-containing protein</fullName>
    </submittedName>
</protein>
<dbReference type="GO" id="GO:0043565">
    <property type="term" value="F:sequence-specific DNA binding"/>
    <property type="evidence" value="ECO:0007669"/>
    <property type="project" value="InterPro"/>
</dbReference>
<comment type="caution">
    <text evidence="1">The sequence shown here is derived from an EMBL/GenBank/DDBJ whole genome shotgun (WGS) entry which is preliminary data.</text>
</comment>
<dbReference type="EMBL" id="DSXI01000484">
    <property type="protein sequence ID" value="HGS05696.1"/>
    <property type="molecule type" value="Genomic_DNA"/>
</dbReference>